<keyword evidence="4" id="KW-1185">Reference proteome</keyword>
<evidence type="ECO:0000313" key="3">
    <source>
        <dbReference type="EMBL" id="KAK4545372.1"/>
    </source>
</evidence>
<proteinExistence type="predicted"/>
<comment type="caution">
    <text evidence="3">The sequence shown here is derived from an EMBL/GenBank/DDBJ whole genome shotgun (WGS) entry which is preliminary data.</text>
</comment>
<dbReference type="Proteomes" id="UP001324427">
    <property type="component" value="Unassembled WGS sequence"/>
</dbReference>
<dbReference type="AlphaFoldDB" id="A0AAV9JJI9"/>
<sequence>MAKRKAADAEASAAPNDQPQKKKIRRRPMKVLAAKAVSTSNQDLYDANAQNSPLLRLPPEVRNRIWYFLLCDGETIHVRGRTKQGRPVVKYSICSAVTNDEDTAMAIRAHNGNGEEGDPSCDTYQARHSKCFSHLRAESTPREHRLSLSVLAVSRQIHQEAALLPYQGNTFSIDALEYLGPFLKALVPAQANAIEKMTLASDHGYRNSTFQKLLGTKLKGLRGLICFGEFYHGVHDGSAYLPGGIGGLFVRYWTEGLQQFMGLPIAKVVVAISSSDVSQSKDDALNNSYTTVQRLAKRLEEQLLA</sequence>
<feature type="region of interest" description="Disordered" evidence="1">
    <location>
        <begin position="1"/>
        <end position="27"/>
    </location>
</feature>
<dbReference type="InterPro" id="IPR056632">
    <property type="entry name" value="DUF7730"/>
</dbReference>
<reference evidence="3 4" key="1">
    <citation type="submission" date="2021-11" db="EMBL/GenBank/DDBJ databases">
        <title>Black yeast isolated from Biological Soil Crust.</title>
        <authorList>
            <person name="Kurbessoian T."/>
        </authorList>
    </citation>
    <scope>NUCLEOTIDE SEQUENCE [LARGE SCALE GENOMIC DNA]</scope>
    <source>
        <strain evidence="3 4">CCFEE 5522</strain>
    </source>
</reference>
<dbReference type="Pfam" id="PF24864">
    <property type="entry name" value="DUF7730"/>
    <property type="match status" value="1"/>
</dbReference>
<organism evidence="3 4">
    <name type="scientific">Oleoguttula mirabilis</name>
    <dbReference type="NCBI Taxonomy" id="1507867"/>
    <lineage>
        <taxon>Eukaryota</taxon>
        <taxon>Fungi</taxon>
        <taxon>Dikarya</taxon>
        <taxon>Ascomycota</taxon>
        <taxon>Pezizomycotina</taxon>
        <taxon>Dothideomycetes</taxon>
        <taxon>Dothideomycetidae</taxon>
        <taxon>Mycosphaerellales</taxon>
        <taxon>Teratosphaeriaceae</taxon>
        <taxon>Oleoguttula</taxon>
    </lineage>
</organism>
<dbReference type="EMBL" id="JAVFHQ010000020">
    <property type="protein sequence ID" value="KAK4545372.1"/>
    <property type="molecule type" value="Genomic_DNA"/>
</dbReference>
<protein>
    <recommendedName>
        <fullName evidence="2">DUF7730 domain-containing protein</fullName>
    </recommendedName>
</protein>
<evidence type="ECO:0000313" key="4">
    <source>
        <dbReference type="Proteomes" id="UP001324427"/>
    </source>
</evidence>
<feature type="domain" description="DUF7730" evidence="2">
    <location>
        <begin position="49"/>
        <end position="201"/>
    </location>
</feature>
<dbReference type="PANTHER" id="PTHR38790">
    <property type="entry name" value="2EXR DOMAIN-CONTAINING PROTEIN-RELATED"/>
    <property type="match status" value="1"/>
</dbReference>
<evidence type="ECO:0000259" key="2">
    <source>
        <dbReference type="Pfam" id="PF24864"/>
    </source>
</evidence>
<dbReference type="PANTHER" id="PTHR38790:SF4">
    <property type="entry name" value="2EXR DOMAIN-CONTAINING PROTEIN"/>
    <property type="match status" value="1"/>
</dbReference>
<name>A0AAV9JJI9_9PEZI</name>
<gene>
    <name evidence="3" type="ORF">LTR36_003552</name>
</gene>
<accession>A0AAV9JJI9</accession>
<evidence type="ECO:0000256" key="1">
    <source>
        <dbReference type="SAM" id="MobiDB-lite"/>
    </source>
</evidence>